<evidence type="ECO:0000313" key="10">
    <source>
        <dbReference type="EMBL" id="PON29634.1"/>
    </source>
</evidence>
<dbReference type="RefSeq" id="XP_018658488.1">
    <property type="nucleotide sequence ID" value="XM_018808330.1"/>
</dbReference>
<dbReference type="Proteomes" id="UP000054821">
    <property type="component" value="Unassembled WGS sequence"/>
</dbReference>
<feature type="transmembrane region" description="Helical" evidence="7">
    <location>
        <begin position="252"/>
        <end position="269"/>
    </location>
</feature>
<dbReference type="InterPro" id="IPR052337">
    <property type="entry name" value="SAT4-like"/>
</dbReference>
<evidence type="ECO:0000256" key="3">
    <source>
        <dbReference type="ARBA" id="ARBA00022989"/>
    </source>
</evidence>
<dbReference type="OrthoDB" id="3529975at2759"/>
<comment type="subcellular location">
    <subcellularLocation>
        <location evidence="1">Membrane</location>
        <topology evidence="1">Multi-pass membrane protein</topology>
    </subcellularLocation>
</comment>
<accession>A0A0W7VFZ8</accession>
<protein>
    <submittedName>
        <fullName evidence="10">Integral membrane protein</fullName>
    </submittedName>
</protein>
<evidence type="ECO:0000256" key="5">
    <source>
        <dbReference type="ARBA" id="ARBA00038359"/>
    </source>
</evidence>
<gene>
    <name evidence="10" type="ORF">TGAM01_v201883</name>
    <name evidence="9" type="ORF">TGAMA5MH_10844</name>
</gene>
<feature type="compositionally biased region" description="Polar residues" evidence="6">
    <location>
        <begin position="332"/>
        <end position="347"/>
    </location>
</feature>
<feature type="transmembrane region" description="Helical" evidence="7">
    <location>
        <begin position="50"/>
        <end position="73"/>
    </location>
</feature>
<feature type="transmembrane region" description="Helical" evidence="7">
    <location>
        <begin position="208"/>
        <end position="232"/>
    </location>
</feature>
<evidence type="ECO:0000256" key="4">
    <source>
        <dbReference type="ARBA" id="ARBA00023136"/>
    </source>
</evidence>
<dbReference type="GeneID" id="29988413"/>
<evidence type="ECO:0000313" key="9">
    <source>
        <dbReference type="EMBL" id="PNP37275.1"/>
    </source>
</evidence>
<name>A0A0W7VFZ8_9HYPO</name>
<dbReference type="AlphaFoldDB" id="A0A0W7VFZ8"/>
<keyword evidence="11" id="KW-1185">Reference proteome</keyword>
<feature type="transmembrane region" description="Helical" evidence="7">
    <location>
        <begin position="93"/>
        <end position="119"/>
    </location>
</feature>
<sequence length="369" mass="40592">MALQAVTFPIMTIVKNHLIVNCVFVFIALFVVGLRLFARFMSGAKLWWDDYLILFSVPQGIGMLVIQGLYAPMGVGRPITETLPNLVIILQLTLSYALIYTLCISTVKLSVLFFYLRVFPNKHMRIATKTVIAFISVWALANILMFLLLCHPFAASYNPAIPGGKCGNQVSAFIAVGVYNIISDFVVLTLPLRTIWTLNTKKQMKLSLSAIFLIGLLVSAVAVARIITLTHLELANITGTMVWVDFLSTLEVNLGIICVSLPMLGPLIARWNKTRGASKLGNYNQSERSGQSGSKLSSRKKQPGPDTIALHSIYDHGEDTNHAATVFAPEEQSPNASETNLSPQKASSALDRPGANRIVVESRWEIKRS</sequence>
<evidence type="ECO:0000313" key="12">
    <source>
        <dbReference type="Proteomes" id="UP000236546"/>
    </source>
</evidence>
<comment type="caution">
    <text evidence="10">The sequence shown here is derived from an EMBL/GenBank/DDBJ whole genome shotgun (WGS) entry which is preliminary data.</text>
</comment>
<dbReference type="PANTHER" id="PTHR33048">
    <property type="entry name" value="PTH11-LIKE INTEGRAL MEMBRANE PROTEIN (AFU_ORTHOLOGUE AFUA_5G11245)"/>
    <property type="match status" value="1"/>
</dbReference>
<feature type="compositionally biased region" description="Polar residues" evidence="6">
    <location>
        <begin position="281"/>
        <end position="296"/>
    </location>
</feature>
<evidence type="ECO:0000256" key="1">
    <source>
        <dbReference type="ARBA" id="ARBA00004141"/>
    </source>
</evidence>
<feature type="region of interest" description="Disordered" evidence="6">
    <location>
        <begin position="279"/>
        <end position="311"/>
    </location>
</feature>
<dbReference type="PANTHER" id="PTHR33048:SF161">
    <property type="entry name" value="INTEGRAL MEMBRANE PROTEIN"/>
    <property type="match status" value="1"/>
</dbReference>
<dbReference type="EMBL" id="JPDN02000004">
    <property type="protein sequence ID" value="PON29634.1"/>
    <property type="molecule type" value="Genomic_DNA"/>
</dbReference>
<reference evidence="9 12" key="2">
    <citation type="submission" date="2017-02" db="EMBL/GenBank/DDBJ databases">
        <title>Genomes of Trichoderma spp. with biocontrol activity.</title>
        <authorList>
            <person name="Gardiner D."/>
            <person name="Kazan K."/>
            <person name="Vos C."/>
            <person name="Harvey P."/>
        </authorList>
    </citation>
    <scope>NUCLEOTIDE SEQUENCE [LARGE SCALE GENOMIC DNA]</scope>
    <source>
        <strain evidence="9 12">A5MH</strain>
    </source>
</reference>
<dbReference type="EMBL" id="MTYH01000156">
    <property type="protein sequence ID" value="PNP37275.1"/>
    <property type="molecule type" value="Genomic_DNA"/>
</dbReference>
<evidence type="ECO:0000256" key="7">
    <source>
        <dbReference type="SAM" id="Phobius"/>
    </source>
</evidence>
<organism evidence="10 11">
    <name type="scientific">Trichoderma gamsii</name>
    <dbReference type="NCBI Taxonomy" id="398673"/>
    <lineage>
        <taxon>Eukaryota</taxon>
        <taxon>Fungi</taxon>
        <taxon>Dikarya</taxon>
        <taxon>Ascomycota</taxon>
        <taxon>Pezizomycotina</taxon>
        <taxon>Sordariomycetes</taxon>
        <taxon>Hypocreomycetidae</taxon>
        <taxon>Hypocreales</taxon>
        <taxon>Hypocreaceae</taxon>
        <taxon>Trichoderma</taxon>
    </lineage>
</organism>
<feature type="domain" description="Rhodopsin" evidence="8">
    <location>
        <begin position="34"/>
        <end position="270"/>
    </location>
</feature>
<feature type="transmembrane region" description="Helical" evidence="7">
    <location>
        <begin position="131"/>
        <end position="154"/>
    </location>
</feature>
<dbReference type="InterPro" id="IPR049326">
    <property type="entry name" value="Rhodopsin_dom_fungi"/>
</dbReference>
<feature type="region of interest" description="Disordered" evidence="6">
    <location>
        <begin position="325"/>
        <end position="354"/>
    </location>
</feature>
<reference evidence="10" key="3">
    <citation type="submission" date="2017-08" db="EMBL/GenBank/DDBJ databases">
        <title>Trichoderma gamsii strain T6085, whole genome shotgun sequencing project.</title>
        <authorList>
            <person name="Baroncelli R."/>
        </authorList>
    </citation>
    <scope>NUCLEOTIDE SEQUENCE</scope>
    <source>
        <strain evidence="10">T6085</strain>
    </source>
</reference>
<keyword evidence="4 7" id="KW-0472">Membrane</keyword>
<keyword evidence="3 7" id="KW-1133">Transmembrane helix</keyword>
<dbReference type="Proteomes" id="UP000236546">
    <property type="component" value="Unassembled WGS sequence"/>
</dbReference>
<evidence type="ECO:0000313" key="11">
    <source>
        <dbReference type="Proteomes" id="UP000054821"/>
    </source>
</evidence>
<feature type="transmembrane region" description="Helical" evidence="7">
    <location>
        <begin position="174"/>
        <end position="196"/>
    </location>
</feature>
<dbReference type="Pfam" id="PF20684">
    <property type="entry name" value="Fung_rhodopsin"/>
    <property type="match status" value="1"/>
</dbReference>
<evidence type="ECO:0000259" key="8">
    <source>
        <dbReference type="Pfam" id="PF20684"/>
    </source>
</evidence>
<dbReference type="STRING" id="398673.A0A0W7VFZ8"/>
<dbReference type="GO" id="GO:0016020">
    <property type="term" value="C:membrane"/>
    <property type="evidence" value="ECO:0007669"/>
    <property type="project" value="UniProtKB-SubCell"/>
</dbReference>
<reference evidence="10 11" key="1">
    <citation type="journal article" date="2016" name="Genome Announc.">
        <title>Draft Whole-Genome Sequence of Trichoderma gamsii T6085, a Promising Biocontrol Agent of Fusarium Head Blight on Wheat.</title>
        <authorList>
            <person name="Baroncelli R."/>
            <person name="Zapparata A."/>
            <person name="Piaggeschi G."/>
            <person name="Sarrocco S."/>
            <person name="Vannacci G."/>
        </authorList>
    </citation>
    <scope>NUCLEOTIDE SEQUENCE [LARGE SCALE GENOMIC DNA]</scope>
    <source>
        <strain evidence="10 11">T6085</strain>
    </source>
</reference>
<evidence type="ECO:0000256" key="6">
    <source>
        <dbReference type="SAM" id="MobiDB-lite"/>
    </source>
</evidence>
<proteinExistence type="inferred from homology"/>
<evidence type="ECO:0000256" key="2">
    <source>
        <dbReference type="ARBA" id="ARBA00022692"/>
    </source>
</evidence>
<keyword evidence="2 7" id="KW-0812">Transmembrane</keyword>
<comment type="similarity">
    <text evidence="5">Belongs to the SAT4 family.</text>
</comment>
<feature type="transmembrane region" description="Helical" evidence="7">
    <location>
        <begin position="18"/>
        <end position="38"/>
    </location>
</feature>